<dbReference type="Gene3D" id="2.60.120.200">
    <property type="match status" value="1"/>
</dbReference>
<name>A0A382MB68_9ZZZZ</name>
<dbReference type="InterPro" id="IPR025975">
    <property type="entry name" value="Polysacc_lyase"/>
</dbReference>
<protein>
    <submittedName>
        <fullName evidence="1">Uncharacterized protein</fullName>
    </submittedName>
</protein>
<evidence type="ECO:0000313" key="1">
    <source>
        <dbReference type="EMBL" id="SVC46066.1"/>
    </source>
</evidence>
<dbReference type="Pfam" id="PF14099">
    <property type="entry name" value="Polysacc_lyase"/>
    <property type="match status" value="1"/>
</dbReference>
<dbReference type="AlphaFoldDB" id="A0A382MB68"/>
<gene>
    <name evidence="1" type="ORF">METZ01_LOCUS298920</name>
</gene>
<accession>A0A382MB68</accession>
<sequence length="343" mass="39676">MKKLLGIVVLSLILIKPVFAGKKLKLPEDVVSGTKYHKSLTGKYYQEYGMQVVDKKDGHPVRAGEKSIRFEVRPGDCGKDAGGGWNDCKKDRERHELSGKPMSNGTWWYAWSIYIPKDHIFISPSTLIIGQFHQWNDHVIWMFKNGMSREGYYVENQIKENVFKKQIILEKNDMHGNWNDILVNMNWTHKDDGFFKIWVNDKLSYHYKGPTKTKNDKPYFKFGIYRSHLSKWIKKNKKSEVPAQVVYFDEVRTAKKSCKKLKLEDLGYSCEALESQKISKIDTPEDFSNNFVAIIKSKDDADYMLKVRGGSKKLTEKKGLKKCKKTGITGCYVHYSNKAAFGQ</sequence>
<dbReference type="EMBL" id="UINC01092463">
    <property type="protein sequence ID" value="SVC46066.1"/>
    <property type="molecule type" value="Genomic_DNA"/>
</dbReference>
<proteinExistence type="predicted"/>
<organism evidence="1">
    <name type="scientific">marine metagenome</name>
    <dbReference type="NCBI Taxonomy" id="408172"/>
    <lineage>
        <taxon>unclassified sequences</taxon>
        <taxon>metagenomes</taxon>
        <taxon>ecological metagenomes</taxon>
    </lineage>
</organism>
<reference evidence="1" key="1">
    <citation type="submission" date="2018-05" db="EMBL/GenBank/DDBJ databases">
        <authorList>
            <person name="Lanie J.A."/>
            <person name="Ng W.-L."/>
            <person name="Kazmierczak K.M."/>
            <person name="Andrzejewski T.M."/>
            <person name="Davidsen T.M."/>
            <person name="Wayne K.J."/>
            <person name="Tettelin H."/>
            <person name="Glass J.I."/>
            <person name="Rusch D."/>
            <person name="Podicherti R."/>
            <person name="Tsui H.-C.T."/>
            <person name="Winkler M.E."/>
        </authorList>
    </citation>
    <scope>NUCLEOTIDE SEQUENCE</scope>
</reference>